<evidence type="ECO:0000256" key="1">
    <source>
        <dbReference type="SAM" id="MobiDB-lite"/>
    </source>
</evidence>
<organism evidence="2 3">
    <name type="scientific">Tanacetum coccineum</name>
    <dbReference type="NCBI Taxonomy" id="301880"/>
    <lineage>
        <taxon>Eukaryota</taxon>
        <taxon>Viridiplantae</taxon>
        <taxon>Streptophyta</taxon>
        <taxon>Embryophyta</taxon>
        <taxon>Tracheophyta</taxon>
        <taxon>Spermatophyta</taxon>
        <taxon>Magnoliopsida</taxon>
        <taxon>eudicotyledons</taxon>
        <taxon>Gunneridae</taxon>
        <taxon>Pentapetalae</taxon>
        <taxon>asterids</taxon>
        <taxon>campanulids</taxon>
        <taxon>Asterales</taxon>
        <taxon>Asteraceae</taxon>
        <taxon>Asteroideae</taxon>
        <taxon>Anthemideae</taxon>
        <taxon>Anthemidinae</taxon>
        <taxon>Tanacetum</taxon>
    </lineage>
</organism>
<proteinExistence type="predicted"/>
<dbReference type="EMBL" id="BQNB010010063">
    <property type="protein sequence ID" value="GJS72196.1"/>
    <property type="molecule type" value="Genomic_DNA"/>
</dbReference>
<feature type="region of interest" description="Disordered" evidence="1">
    <location>
        <begin position="128"/>
        <end position="171"/>
    </location>
</feature>
<name>A0ABQ4Y4T3_9ASTR</name>
<gene>
    <name evidence="2" type="ORF">Tco_0705037</name>
</gene>
<evidence type="ECO:0000313" key="2">
    <source>
        <dbReference type="EMBL" id="GJS72196.1"/>
    </source>
</evidence>
<protein>
    <submittedName>
        <fullName evidence="2">Uncharacterized protein</fullName>
    </submittedName>
</protein>
<feature type="region of interest" description="Disordered" evidence="1">
    <location>
        <begin position="183"/>
        <end position="206"/>
    </location>
</feature>
<sequence>MENMASEAHHNKQCFLKGLRSKDPLPRWRHGHGRKEACLIGWEERSQLHSHVPIVVNGVPKQKELKWNGAMRHGATCSHSTLTGMLESANKAHNDRWRYISIKQRDGDLWKDFMERLQWLEVLRRRRSSEMNGTSGKHRKKAGSVRKRINSDYTDDSNHGKEWPSQRLPKKHLSESGNVFSLWGDEDGTERPNDHRKNMGRCAFCA</sequence>
<reference evidence="2" key="2">
    <citation type="submission" date="2022-01" db="EMBL/GenBank/DDBJ databases">
        <authorList>
            <person name="Yamashiro T."/>
            <person name="Shiraishi A."/>
            <person name="Satake H."/>
            <person name="Nakayama K."/>
        </authorList>
    </citation>
    <scope>NUCLEOTIDE SEQUENCE</scope>
</reference>
<reference evidence="2" key="1">
    <citation type="journal article" date="2022" name="Int. J. Mol. Sci.">
        <title>Draft Genome of Tanacetum Coccineum: Genomic Comparison of Closely Related Tanacetum-Family Plants.</title>
        <authorList>
            <person name="Yamashiro T."/>
            <person name="Shiraishi A."/>
            <person name="Nakayama K."/>
            <person name="Satake H."/>
        </authorList>
    </citation>
    <scope>NUCLEOTIDE SEQUENCE</scope>
</reference>
<accession>A0ABQ4Y4T3</accession>
<dbReference type="Proteomes" id="UP001151760">
    <property type="component" value="Unassembled WGS sequence"/>
</dbReference>
<evidence type="ECO:0000313" key="3">
    <source>
        <dbReference type="Proteomes" id="UP001151760"/>
    </source>
</evidence>
<comment type="caution">
    <text evidence="2">The sequence shown here is derived from an EMBL/GenBank/DDBJ whole genome shotgun (WGS) entry which is preliminary data.</text>
</comment>
<feature type="compositionally biased region" description="Basic residues" evidence="1">
    <location>
        <begin position="136"/>
        <end position="148"/>
    </location>
</feature>
<keyword evidence="3" id="KW-1185">Reference proteome</keyword>